<dbReference type="Proteomes" id="UP000288669">
    <property type="component" value="Unassembled WGS sequence"/>
</dbReference>
<keyword evidence="2" id="KW-1185">Reference proteome</keyword>
<protein>
    <submittedName>
        <fullName evidence="1">Uncharacterized protein</fullName>
    </submittedName>
</protein>
<evidence type="ECO:0000313" key="2">
    <source>
        <dbReference type="Proteomes" id="UP000288669"/>
    </source>
</evidence>
<reference evidence="1 2" key="1">
    <citation type="submission" date="2017-05" db="EMBL/GenBank/DDBJ databases">
        <title>Vagococcus spp. assemblies.</title>
        <authorList>
            <person name="Gulvik C.A."/>
        </authorList>
    </citation>
    <scope>NUCLEOTIDE SEQUENCE [LARGE SCALE GENOMIC DNA]</scope>
    <source>
        <strain evidence="1 2">DSM 24756</strain>
    </source>
</reference>
<dbReference type="AlphaFoldDB" id="A0A430AIU9"/>
<gene>
    <name evidence="1" type="ORF">CBF30_02005</name>
</gene>
<accession>A0A430AIU9</accession>
<sequence>MLTFEEKKAVFASYKELEEVPVSMNRLNYHFAQSAVAKTMVVKFLHPKSANAFVYAGYLPKEETKDGYISVRDADEKTICMLVEKAIDYLKKTEDGYVEGYQEVWEDDHADSLTLMYENPMWTVLMSSGSVEAVFKTKEAAESYLEDEGFWLH</sequence>
<evidence type="ECO:0000313" key="1">
    <source>
        <dbReference type="EMBL" id="RSU08039.1"/>
    </source>
</evidence>
<dbReference type="OrthoDB" id="2360619at2"/>
<proteinExistence type="predicted"/>
<dbReference type="EMBL" id="NGJZ01000001">
    <property type="protein sequence ID" value="RSU08039.1"/>
    <property type="molecule type" value="Genomic_DNA"/>
</dbReference>
<name>A0A430AIU9_9ENTE</name>
<organism evidence="1 2">
    <name type="scientific">Vagococcus entomophilus</name>
    <dbReference type="NCBI Taxonomy" id="1160095"/>
    <lineage>
        <taxon>Bacteria</taxon>
        <taxon>Bacillati</taxon>
        <taxon>Bacillota</taxon>
        <taxon>Bacilli</taxon>
        <taxon>Lactobacillales</taxon>
        <taxon>Enterococcaceae</taxon>
        <taxon>Vagococcus</taxon>
    </lineage>
</organism>
<comment type="caution">
    <text evidence="1">The sequence shown here is derived from an EMBL/GenBank/DDBJ whole genome shotgun (WGS) entry which is preliminary data.</text>
</comment>
<dbReference type="RefSeq" id="WP_126822244.1">
    <property type="nucleotide sequence ID" value="NZ_JBHLWU010000001.1"/>
</dbReference>